<accession>A0A846MH76</accession>
<evidence type="ECO:0000313" key="4">
    <source>
        <dbReference type="Proteomes" id="UP000576821"/>
    </source>
</evidence>
<dbReference type="Proteomes" id="UP000576821">
    <property type="component" value="Unassembled WGS sequence"/>
</dbReference>
<dbReference type="EMBL" id="JAASQR010000004">
    <property type="protein sequence ID" value="NIJ18195.1"/>
    <property type="molecule type" value="Genomic_DNA"/>
</dbReference>
<sequence>MPQAWIDRLQLQDLVMRYCRGCDRRDFALVRSLYHDDAIDDHGAMFKGGPDEFVAWLPQATAHWDLTRHSISNSLFVIDGDRAEGEHYVEAWHRTPAPDARMFIVLGRYLDRYEKRDGVWKFLHRSLVFDHGSIVPVDQESMNRMSKDAPNGRPDRTDPSFSYPLLAGLCA</sequence>
<keyword evidence="4" id="KW-1185">Reference proteome</keyword>
<dbReference type="InterPro" id="IPR037401">
    <property type="entry name" value="SnoaL-like"/>
</dbReference>
<organism evidence="3 4">
    <name type="scientific">Sphingobium vermicomposti</name>
    <dbReference type="NCBI Taxonomy" id="529005"/>
    <lineage>
        <taxon>Bacteria</taxon>
        <taxon>Pseudomonadati</taxon>
        <taxon>Pseudomonadota</taxon>
        <taxon>Alphaproteobacteria</taxon>
        <taxon>Sphingomonadales</taxon>
        <taxon>Sphingomonadaceae</taxon>
        <taxon>Sphingobium</taxon>
    </lineage>
</organism>
<dbReference type="Pfam" id="PF13577">
    <property type="entry name" value="SnoaL_4"/>
    <property type="match status" value="1"/>
</dbReference>
<feature type="domain" description="SnoaL-like" evidence="2">
    <location>
        <begin position="7"/>
        <end position="125"/>
    </location>
</feature>
<comment type="caution">
    <text evidence="3">The sequence shown here is derived from an EMBL/GenBank/DDBJ whole genome shotgun (WGS) entry which is preliminary data.</text>
</comment>
<protein>
    <recommendedName>
        <fullName evidence="2">SnoaL-like domain-containing protein</fullName>
    </recommendedName>
</protein>
<evidence type="ECO:0000313" key="3">
    <source>
        <dbReference type="EMBL" id="NIJ18195.1"/>
    </source>
</evidence>
<evidence type="ECO:0000259" key="2">
    <source>
        <dbReference type="Pfam" id="PF13577"/>
    </source>
</evidence>
<feature type="region of interest" description="Disordered" evidence="1">
    <location>
        <begin position="140"/>
        <end position="160"/>
    </location>
</feature>
<proteinExistence type="predicted"/>
<evidence type="ECO:0000256" key="1">
    <source>
        <dbReference type="SAM" id="MobiDB-lite"/>
    </source>
</evidence>
<name>A0A846MH76_9SPHN</name>
<dbReference type="SUPFAM" id="SSF54427">
    <property type="entry name" value="NTF2-like"/>
    <property type="match status" value="1"/>
</dbReference>
<dbReference type="RefSeq" id="WP_167305064.1">
    <property type="nucleotide sequence ID" value="NZ_JAASQR010000004.1"/>
</dbReference>
<dbReference type="CDD" id="cd00531">
    <property type="entry name" value="NTF2_like"/>
    <property type="match status" value="1"/>
</dbReference>
<gene>
    <name evidence="3" type="ORF">FHS54_003195</name>
</gene>
<reference evidence="3 4" key="1">
    <citation type="submission" date="2020-03" db="EMBL/GenBank/DDBJ databases">
        <title>Genomic Encyclopedia of Type Strains, Phase IV (KMG-IV): sequencing the most valuable type-strain genomes for metagenomic binning, comparative biology and taxonomic classification.</title>
        <authorList>
            <person name="Goeker M."/>
        </authorList>
    </citation>
    <scope>NUCLEOTIDE SEQUENCE [LARGE SCALE GENOMIC DNA]</scope>
    <source>
        <strain evidence="3 4">DSM 21299</strain>
    </source>
</reference>
<dbReference type="Gene3D" id="3.10.450.50">
    <property type="match status" value="1"/>
</dbReference>
<dbReference type="InterPro" id="IPR032710">
    <property type="entry name" value="NTF2-like_dom_sf"/>
</dbReference>
<dbReference type="AlphaFoldDB" id="A0A846MH76"/>